<reference evidence="6" key="1">
    <citation type="submission" date="2023-06" db="EMBL/GenBank/DDBJ databases">
        <authorList>
            <consortium name="Lawrence Berkeley National Laboratory"/>
            <person name="Ahrendt S."/>
            <person name="Sahu N."/>
            <person name="Indic B."/>
            <person name="Wong-Bajracharya J."/>
            <person name="Merenyi Z."/>
            <person name="Ke H.-M."/>
            <person name="Monk M."/>
            <person name="Kocsube S."/>
            <person name="Drula E."/>
            <person name="Lipzen A."/>
            <person name="Balint B."/>
            <person name="Henrissat B."/>
            <person name="Andreopoulos B."/>
            <person name="Martin F.M."/>
            <person name="Harder C.B."/>
            <person name="Rigling D."/>
            <person name="Ford K.L."/>
            <person name="Foster G.D."/>
            <person name="Pangilinan J."/>
            <person name="Papanicolaou A."/>
            <person name="Barry K."/>
            <person name="LaButti K."/>
            <person name="Viragh M."/>
            <person name="Koriabine M."/>
            <person name="Yan M."/>
            <person name="Riley R."/>
            <person name="Champramary S."/>
            <person name="Plett K.L."/>
            <person name="Tsai I.J."/>
            <person name="Slot J."/>
            <person name="Sipos G."/>
            <person name="Plett J."/>
            <person name="Nagy L.G."/>
            <person name="Grigoriev I.V."/>
        </authorList>
    </citation>
    <scope>NUCLEOTIDE SEQUENCE</scope>
    <source>
        <strain evidence="6">FPL87.14</strain>
    </source>
</reference>
<organism evidence="6 7">
    <name type="scientific">Armillaria borealis</name>
    <dbReference type="NCBI Taxonomy" id="47425"/>
    <lineage>
        <taxon>Eukaryota</taxon>
        <taxon>Fungi</taxon>
        <taxon>Dikarya</taxon>
        <taxon>Basidiomycota</taxon>
        <taxon>Agaricomycotina</taxon>
        <taxon>Agaricomycetes</taxon>
        <taxon>Agaricomycetidae</taxon>
        <taxon>Agaricales</taxon>
        <taxon>Marasmiineae</taxon>
        <taxon>Physalacriaceae</taxon>
        <taxon>Armillaria</taxon>
    </lineage>
</organism>
<dbReference type="SUPFAM" id="SSF52777">
    <property type="entry name" value="CoA-dependent acyltransferases"/>
    <property type="match status" value="2"/>
</dbReference>
<dbReference type="AlphaFoldDB" id="A0AA39JX58"/>
<feature type="active site" description="Proton acceptor" evidence="4">
    <location>
        <position position="356"/>
    </location>
</feature>
<evidence type="ECO:0000256" key="4">
    <source>
        <dbReference type="PIRSR" id="PIRSR600542-1"/>
    </source>
</evidence>
<evidence type="ECO:0000313" key="6">
    <source>
        <dbReference type="EMBL" id="KAK0450252.1"/>
    </source>
</evidence>
<proteinExistence type="inferred from homology"/>
<dbReference type="InterPro" id="IPR042231">
    <property type="entry name" value="Cho/carn_acyl_trans_2"/>
</dbReference>
<dbReference type="InterPro" id="IPR039551">
    <property type="entry name" value="Cho/carn_acyl_trans"/>
</dbReference>
<name>A0AA39JX58_9AGAR</name>
<keyword evidence="3 6" id="KW-0012">Acyltransferase</keyword>
<dbReference type="InterPro" id="IPR023213">
    <property type="entry name" value="CAT-like_dom_sf"/>
</dbReference>
<dbReference type="Pfam" id="PF00755">
    <property type="entry name" value="Carn_acyltransf"/>
    <property type="match status" value="1"/>
</dbReference>
<evidence type="ECO:0000256" key="2">
    <source>
        <dbReference type="ARBA" id="ARBA00022679"/>
    </source>
</evidence>
<keyword evidence="7" id="KW-1185">Reference proteome</keyword>
<dbReference type="GO" id="GO:0016746">
    <property type="term" value="F:acyltransferase activity"/>
    <property type="evidence" value="ECO:0007669"/>
    <property type="project" value="UniProtKB-KW"/>
</dbReference>
<comment type="similarity">
    <text evidence="1">Belongs to the carnitine/choline acetyltransferase family.</text>
</comment>
<feature type="domain" description="Choline/carnitine acyltransferase" evidence="5">
    <location>
        <begin position="8"/>
        <end position="625"/>
    </location>
</feature>
<dbReference type="Gene3D" id="3.30.559.10">
    <property type="entry name" value="Chloramphenicol acetyltransferase-like domain"/>
    <property type="match status" value="1"/>
</dbReference>
<evidence type="ECO:0000259" key="5">
    <source>
        <dbReference type="Pfam" id="PF00755"/>
    </source>
</evidence>
<accession>A0AA39JX58</accession>
<dbReference type="InterPro" id="IPR000542">
    <property type="entry name" value="Carn_acyl_trans"/>
</dbReference>
<comment type="caution">
    <text evidence="6">The sequence shown here is derived from an EMBL/GenBank/DDBJ whole genome shotgun (WGS) entry which is preliminary data.</text>
</comment>
<dbReference type="Proteomes" id="UP001175226">
    <property type="component" value="Unassembled WGS sequence"/>
</dbReference>
<dbReference type="EMBL" id="JAUEPT010000007">
    <property type="protein sequence ID" value="KAK0450252.1"/>
    <property type="molecule type" value="Genomic_DNA"/>
</dbReference>
<dbReference type="PANTHER" id="PTHR22589:SF107">
    <property type="entry name" value="CHOLINE_CARNITINE ACYLTRANSFERASE DOMAIN-CONTAINING PROTEIN"/>
    <property type="match status" value="1"/>
</dbReference>
<keyword evidence="2" id="KW-0808">Transferase</keyword>
<sequence length="649" mass="73318">MSTTLPRLPVPDLRKTLDKYLTSLEPFLLEEASKKGLDDDALDASRRLRAQWADEFASGVGKLCQDRLLTLDRTSPNNWLDDNFWIKKAYMEWRAPLLINSNWWLAFEDDANIPVSEKDRQDGHFRTGFSRWQIKRAAWLLHRMLEFKIKLETQELYPDTTRTGVWLRESTSRMFNVARIPRPSCDTLSDAPPPTNPSTYNIVVIVHGWFYRVAVIESPSVSIDVGHLARYLEAVVSDAEQRLLNGEEPISIGVLSADDRDTWSNVWLQNLQHLLSLSESNKMIHTTLSNSLMVLSLDDKIHKDPPSPTSTTKQYSFDSHLHTIRSTTGNVGNRWFDKAFTLIVDPAARSGAMGEHSPCDALVPSIVAEYGIIQGIDESHFENDSPLPSRGQRWDRLDWVVDDFIKKECVKAKERADRIIENSDDSVFWFSDYGTDWIKGAAKLSPDAFIQMALQLTWYRMQGQFTATYETALTRMFNKGRTETIRTLTRESRAFCLAMIDGRATAESKRAALESAIKVHNRLTREAATGKGIDRHLMGLQLMLCPELREHALLFDDPLFGKSSCWKLCTSGLSAGPLFRGTGFGAMYEDGYGINYLAGPDMVKFGIESKLSSSLTSTSTFISTLAGVLRSMQNIFHLDVHSDSVASHL</sequence>
<gene>
    <name evidence="6" type="ORF">EV421DRAFT_1704348</name>
</gene>
<dbReference type="Gene3D" id="3.30.559.70">
    <property type="entry name" value="Choline/Carnitine o-acyltransferase, domain 2"/>
    <property type="match status" value="1"/>
</dbReference>
<evidence type="ECO:0000313" key="7">
    <source>
        <dbReference type="Proteomes" id="UP001175226"/>
    </source>
</evidence>
<protein>
    <submittedName>
        <fullName evidence="6">Acyltransferase ChoActase/COT/CPT</fullName>
    </submittedName>
</protein>
<evidence type="ECO:0000256" key="1">
    <source>
        <dbReference type="ARBA" id="ARBA00005232"/>
    </source>
</evidence>
<evidence type="ECO:0000256" key="3">
    <source>
        <dbReference type="ARBA" id="ARBA00023315"/>
    </source>
</evidence>
<dbReference type="PANTHER" id="PTHR22589">
    <property type="entry name" value="CARNITINE O-ACYLTRANSFERASE"/>
    <property type="match status" value="1"/>
</dbReference>